<reference evidence="1" key="1">
    <citation type="submission" date="2023-03" db="EMBL/GenBank/DDBJ databases">
        <title>Near-Complete genome sequence of Lipomyces tetrasporous NRRL Y-64009, an oleaginous yeast capable of growing on lignocellulosic hydrolysates.</title>
        <authorList>
            <consortium name="Lawrence Berkeley National Laboratory"/>
            <person name="Jagtap S.S."/>
            <person name="Liu J.-J."/>
            <person name="Walukiewicz H.E."/>
            <person name="Pangilinan J."/>
            <person name="Lipzen A."/>
            <person name="Ahrendt S."/>
            <person name="Koriabine M."/>
            <person name="Cobaugh K."/>
            <person name="Salamov A."/>
            <person name="Yoshinaga Y."/>
            <person name="Ng V."/>
            <person name="Daum C."/>
            <person name="Grigoriev I.V."/>
            <person name="Slininger P.J."/>
            <person name="Dien B.S."/>
            <person name="Jin Y.-S."/>
            <person name="Rao C.V."/>
        </authorList>
    </citation>
    <scope>NUCLEOTIDE SEQUENCE</scope>
    <source>
        <strain evidence="1">NRRL Y-64009</strain>
    </source>
</reference>
<dbReference type="GeneID" id="80880963"/>
<name>A0AAD7QYA2_9ASCO</name>
<dbReference type="AlphaFoldDB" id="A0AAD7QYA2"/>
<dbReference type="EMBL" id="JARPMG010000001">
    <property type="protein sequence ID" value="KAJ8103670.1"/>
    <property type="molecule type" value="Genomic_DNA"/>
</dbReference>
<evidence type="ECO:0008006" key="3">
    <source>
        <dbReference type="Google" id="ProtNLM"/>
    </source>
</evidence>
<sequence>MAEAQLIQSVQERIGVLEDAIANQKTRATPLKIGNVNPFSGKRGTLNAYLAKMQIYLSNNVGKLPREADKVLAAASFLEGDAMNWFDGYLTYITNMVASHVT</sequence>
<evidence type="ECO:0000313" key="2">
    <source>
        <dbReference type="Proteomes" id="UP001217417"/>
    </source>
</evidence>
<gene>
    <name evidence="1" type="ORF">POJ06DRAFT_234660</name>
</gene>
<evidence type="ECO:0000313" key="1">
    <source>
        <dbReference type="EMBL" id="KAJ8103670.1"/>
    </source>
</evidence>
<dbReference type="RefSeq" id="XP_056047120.1">
    <property type="nucleotide sequence ID" value="XM_056185797.1"/>
</dbReference>
<keyword evidence="2" id="KW-1185">Reference proteome</keyword>
<proteinExistence type="predicted"/>
<organism evidence="1 2">
    <name type="scientific">Lipomyces tetrasporus</name>
    <dbReference type="NCBI Taxonomy" id="54092"/>
    <lineage>
        <taxon>Eukaryota</taxon>
        <taxon>Fungi</taxon>
        <taxon>Dikarya</taxon>
        <taxon>Ascomycota</taxon>
        <taxon>Saccharomycotina</taxon>
        <taxon>Lipomycetes</taxon>
        <taxon>Lipomycetales</taxon>
        <taxon>Lipomycetaceae</taxon>
        <taxon>Lipomyces</taxon>
    </lineage>
</organism>
<comment type="caution">
    <text evidence="1">The sequence shown here is derived from an EMBL/GenBank/DDBJ whole genome shotgun (WGS) entry which is preliminary data.</text>
</comment>
<accession>A0AAD7QYA2</accession>
<protein>
    <recommendedName>
        <fullName evidence="3">Retrotransposon gag domain-containing protein</fullName>
    </recommendedName>
</protein>
<dbReference type="Proteomes" id="UP001217417">
    <property type="component" value="Unassembled WGS sequence"/>
</dbReference>